<evidence type="ECO:0000256" key="1">
    <source>
        <dbReference type="SAM" id="MobiDB-lite"/>
    </source>
</evidence>
<evidence type="ECO:0000313" key="3">
    <source>
        <dbReference type="Proteomes" id="UP000183987"/>
    </source>
</evidence>
<dbReference type="Proteomes" id="UP000183987">
    <property type="component" value="Unassembled WGS sequence"/>
</dbReference>
<dbReference type="AlphaFoldDB" id="A0A1M5F592"/>
<protein>
    <recommendedName>
        <fullName evidence="4">Stability/partitioning determinant</fullName>
    </recommendedName>
</protein>
<feature type="region of interest" description="Disordered" evidence="1">
    <location>
        <begin position="50"/>
        <end position="80"/>
    </location>
</feature>
<evidence type="ECO:0000313" key="2">
    <source>
        <dbReference type="EMBL" id="SHF86677.1"/>
    </source>
</evidence>
<accession>A0A1M5F592</accession>
<proteinExistence type="predicted"/>
<name>A0A1M5F592_LOKAT</name>
<reference evidence="3" key="1">
    <citation type="submission" date="2016-11" db="EMBL/GenBank/DDBJ databases">
        <authorList>
            <person name="Varghese N."/>
            <person name="Submissions S."/>
        </authorList>
    </citation>
    <scope>NUCLEOTIDE SEQUENCE [LARGE SCALE GENOMIC DNA]</scope>
    <source>
        <strain evidence="3">DSM 29326</strain>
    </source>
</reference>
<organism evidence="2 3">
    <name type="scientific">Loktanella atrilutea</name>
    <dbReference type="NCBI Taxonomy" id="366533"/>
    <lineage>
        <taxon>Bacteria</taxon>
        <taxon>Pseudomonadati</taxon>
        <taxon>Pseudomonadota</taxon>
        <taxon>Alphaproteobacteria</taxon>
        <taxon>Rhodobacterales</taxon>
        <taxon>Roseobacteraceae</taxon>
        <taxon>Loktanella</taxon>
    </lineage>
</organism>
<dbReference type="EMBL" id="FQUE01000017">
    <property type="protein sequence ID" value="SHF86677.1"/>
    <property type="molecule type" value="Genomic_DNA"/>
</dbReference>
<sequence>MERKRAALGFVNDLDDFNPTEWAVGAPARTPPEAQASRKAAEDLGFRSREVASLPADTAGGAGGAKPVRRRRTGRNAQFNLKARPDTIEDFCAVADANGWGLGETLEYAVSLLQREYGKSSA</sequence>
<gene>
    <name evidence="2" type="ORF">SAMN05444339_11728</name>
</gene>
<keyword evidence="3" id="KW-1185">Reference proteome</keyword>
<dbReference type="STRING" id="366533.SAMN05444339_11728"/>
<evidence type="ECO:0008006" key="4">
    <source>
        <dbReference type="Google" id="ProtNLM"/>
    </source>
</evidence>
<dbReference type="RefSeq" id="WP_072858806.1">
    <property type="nucleotide sequence ID" value="NZ_FQUE01000017.1"/>
</dbReference>